<keyword evidence="7 8" id="KW-0472">Membrane</keyword>
<dbReference type="AlphaFoldDB" id="A0A9D4UWF9"/>
<sequence>MDLGQIRDLYDEAGIRGFWKGVFPTLVMVSNPSIQFMLYEGMLKQLRRKREEDVKGSTGVTALEVFLLGAIAKLGATVATYPLLVVKSRLQAKQEIGGEKALQYSGFGDCTYSPQ</sequence>
<dbReference type="GO" id="GO:0016020">
    <property type="term" value="C:membrane"/>
    <property type="evidence" value="ECO:0007669"/>
    <property type="project" value="UniProtKB-SubCell"/>
</dbReference>
<reference evidence="10" key="1">
    <citation type="submission" date="2021-01" db="EMBL/GenBank/DDBJ databases">
        <title>Adiantum capillus-veneris genome.</title>
        <authorList>
            <person name="Fang Y."/>
            <person name="Liao Q."/>
        </authorList>
    </citation>
    <scope>NUCLEOTIDE SEQUENCE</scope>
    <source>
        <strain evidence="10">H3</strain>
        <tissue evidence="10">Leaf</tissue>
    </source>
</reference>
<protein>
    <submittedName>
        <fullName evidence="10">Uncharacterized protein</fullName>
    </submittedName>
</protein>
<dbReference type="GO" id="GO:0006862">
    <property type="term" value="P:nucleotide transport"/>
    <property type="evidence" value="ECO:0007669"/>
    <property type="project" value="InterPro"/>
</dbReference>
<evidence type="ECO:0000313" key="10">
    <source>
        <dbReference type="EMBL" id="KAI5075480.1"/>
    </source>
</evidence>
<keyword evidence="6" id="KW-1133">Transmembrane helix</keyword>
<name>A0A9D4UWF9_ADICA</name>
<dbReference type="Gene3D" id="1.50.40.10">
    <property type="entry name" value="Mitochondrial carrier domain"/>
    <property type="match status" value="1"/>
</dbReference>
<evidence type="ECO:0000256" key="1">
    <source>
        <dbReference type="ARBA" id="ARBA00004141"/>
    </source>
</evidence>
<evidence type="ECO:0000256" key="6">
    <source>
        <dbReference type="ARBA" id="ARBA00022989"/>
    </source>
</evidence>
<gene>
    <name evidence="10" type="ORF">GOP47_0009556</name>
</gene>
<feature type="repeat" description="Solcar" evidence="8">
    <location>
        <begin position="1"/>
        <end position="45"/>
    </location>
</feature>
<evidence type="ECO:0000256" key="2">
    <source>
        <dbReference type="ARBA" id="ARBA00006375"/>
    </source>
</evidence>
<dbReference type="OrthoDB" id="2019556at2759"/>
<comment type="subcellular location">
    <subcellularLocation>
        <location evidence="1">Membrane</location>
        <topology evidence="1">Multi-pass membrane protein</topology>
    </subcellularLocation>
</comment>
<dbReference type="PROSITE" id="PS50920">
    <property type="entry name" value="SOLCAR"/>
    <property type="match status" value="2"/>
</dbReference>
<dbReference type="SUPFAM" id="SSF103506">
    <property type="entry name" value="Mitochondrial carrier"/>
    <property type="match status" value="1"/>
</dbReference>
<dbReference type="GO" id="GO:0055085">
    <property type="term" value="P:transmembrane transport"/>
    <property type="evidence" value="ECO:0007669"/>
    <property type="project" value="InterPro"/>
</dbReference>
<evidence type="ECO:0000256" key="9">
    <source>
        <dbReference type="RuleBase" id="RU000488"/>
    </source>
</evidence>
<comment type="similarity">
    <text evidence="2 9">Belongs to the mitochondrial carrier (TC 2.A.29) family.</text>
</comment>
<proteinExistence type="inferred from homology"/>
<dbReference type="Proteomes" id="UP000886520">
    <property type="component" value="Chromosome 9"/>
</dbReference>
<keyword evidence="5" id="KW-0677">Repeat</keyword>
<dbReference type="EMBL" id="JABFUD020000009">
    <property type="protein sequence ID" value="KAI5075480.1"/>
    <property type="molecule type" value="Genomic_DNA"/>
</dbReference>
<comment type="caution">
    <text evidence="10">The sequence shown here is derived from an EMBL/GenBank/DDBJ whole genome shotgun (WGS) entry which is preliminary data.</text>
</comment>
<feature type="repeat" description="Solcar" evidence="8">
    <location>
        <begin position="60"/>
        <end position="115"/>
    </location>
</feature>
<keyword evidence="3 9" id="KW-0813">Transport</keyword>
<keyword evidence="11" id="KW-1185">Reference proteome</keyword>
<dbReference type="PANTHER" id="PTHR45683">
    <property type="entry name" value="MITOCHONDRIAL NICOTINAMIDE ADENINE DINUCLEOTIDE TRANSPORTER 1-RELATED-RELATED"/>
    <property type="match status" value="1"/>
</dbReference>
<dbReference type="InterPro" id="IPR023395">
    <property type="entry name" value="MCP_dom_sf"/>
</dbReference>
<evidence type="ECO:0000256" key="8">
    <source>
        <dbReference type="PROSITE-ProRule" id="PRU00282"/>
    </source>
</evidence>
<evidence type="ECO:0000313" key="11">
    <source>
        <dbReference type="Proteomes" id="UP000886520"/>
    </source>
</evidence>
<evidence type="ECO:0000256" key="7">
    <source>
        <dbReference type="ARBA" id="ARBA00023136"/>
    </source>
</evidence>
<evidence type="ECO:0000256" key="3">
    <source>
        <dbReference type="ARBA" id="ARBA00022448"/>
    </source>
</evidence>
<dbReference type="InterPro" id="IPR044712">
    <property type="entry name" value="SLC25A32-like"/>
</dbReference>
<accession>A0A9D4UWF9</accession>
<dbReference type="Pfam" id="PF00153">
    <property type="entry name" value="Mito_carr"/>
    <property type="match status" value="2"/>
</dbReference>
<keyword evidence="4 8" id="KW-0812">Transmembrane</keyword>
<evidence type="ECO:0000256" key="5">
    <source>
        <dbReference type="ARBA" id="ARBA00022737"/>
    </source>
</evidence>
<dbReference type="InterPro" id="IPR018108">
    <property type="entry name" value="MCP_transmembrane"/>
</dbReference>
<evidence type="ECO:0000256" key="4">
    <source>
        <dbReference type="ARBA" id="ARBA00022692"/>
    </source>
</evidence>
<organism evidence="10 11">
    <name type="scientific">Adiantum capillus-veneris</name>
    <name type="common">Maidenhair fern</name>
    <dbReference type="NCBI Taxonomy" id="13818"/>
    <lineage>
        <taxon>Eukaryota</taxon>
        <taxon>Viridiplantae</taxon>
        <taxon>Streptophyta</taxon>
        <taxon>Embryophyta</taxon>
        <taxon>Tracheophyta</taxon>
        <taxon>Polypodiopsida</taxon>
        <taxon>Polypodiidae</taxon>
        <taxon>Polypodiales</taxon>
        <taxon>Pteridineae</taxon>
        <taxon>Pteridaceae</taxon>
        <taxon>Vittarioideae</taxon>
        <taxon>Adiantum</taxon>
    </lineage>
</organism>